<evidence type="ECO:0000256" key="1">
    <source>
        <dbReference type="SAM" id="Phobius"/>
    </source>
</evidence>
<evidence type="ECO:0008006" key="4">
    <source>
        <dbReference type="Google" id="ProtNLM"/>
    </source>
</evidence>
<dbReference type="Proteomes" id="UP000034090">
    <property type="component" value="Unassembled WGS sequence"/>
</dbReference>
<feature type="transmembrane region" description="Helical" evidence="1">
    <location>
        <begin position="280"/>
        <end position="299"/>
    </location>
</feature>
<organism evidence="2 3">
    <name type="scientific">Candidatus Woesebacteria bacterium GW2011_GWB1_43_14</name>
    <dbReference type="NCBI Taxonomy" id="1618578"/>
    <lineage>
        <taxon>Bacteria</taxon>
        <taxon>Candidatus Woeseibacteriota</taxon>
    </lineage>
</organism>
<sequence length="502" mass="58106">MNKSRLFLIITVIFALDFIVWHKILDQVFLGEGYYYFDRSQDFFSKLDNFKPLEQLDIFAKIIFDILPPIFGDNIRLYQLFLLLTISSLHATLFLIITKITKSPLIGFSSAVFFLANYIGSFGMMAAGQYQWFLQRVPGMLPTLIAFYYLEKFFLKKRFIFYVTSVALFMMAVFLAHFSTFMLPVFVILPLVQFIDSKSKIKSLALGVTLTIPFVAISYIFNSQDGQKPTTNPLKFVLIQDRVIQKTTYQVPIISLPPDIIKLIAKNWPNGSLSYPFTKAVDLSTKVLLIIYIGVIFWIRKGESRLTKLYLTSLLGALSIMFLYVYVDVKLDVYKGIGQSRQFFLSTILLSIVWSIILYVLFSKRQRLYFFSSLIILTIYVISNSIIINKHIDSIQYSSEMMQRFITYTKSISDQFTSESIMITPSYLGWPNPMFKLFYAPLGFAFALPLPGWEEEFRSNSENVFIFDYDYERSGSSFDPARGKVINLTEKYRAGEKIKFLQ</sequence>
<feature type="transmembrane region" description="Helical" evidence="1">
    <location>
        <begin position="105"/>
        <end position="127"/>
    </location>
</feature>
<comment type="caution">
    <text evidence="2">The sequence shown here is derived from an EMBL/GenBank/DDBJ whole genome shotgun (WGS) entry which is preliminary data.</text>
</comment>
<feature type="transmembrane region" description="Helical" evidence="1">
    <location>
        <begin position="204"/>
        <end position="221"/>
    </location>
</feature>
<feature type="transmembrane region" description="Helical" evidence="1">
    <location>
        <begin position="311"/>
        <end position="331"/>
    </location>
</feature>
<dbReference type="AlphaFoldDB" id="A0A0G1DH81"/>
<reference evidence="2 3" key="1">
    <citation type="journal article" date="2015" name="Nature">
        <title>rRNA introns, odd ribosomes, and small enigmatic genomes across a large radiation of phyla.</title>
        <authorList>
            <person name="Brown C.T."/>
            <person name="Hug L.A."/>
            <person name="Thomas B.C."/>
            <person name="Sharon I."/>
            <person name="Castelle C.J."/>
            <person name="Singh A."/>
            <person name="Wilkins M.J."/>
            <person name="Williams K.H."/>
            <person name="Banfield J.F."/>
        </authorList>
    </citation>
    <scope>NUCLEOTIDE SEQUENCE [LARGE SCALE GENOMIC DNA]</scope>
</reference>
<evidence type="ECO:0000313" key="3">
    <source>
        <dbReference type="Proteomes" id="UP000034090"/>
    </source>
</evidence>
<evidence type="ECO:0000313" key="2">
    <source>
        <dbReference type="EMBL" id="KKS97215.1"/>
    </source>
</evidence>
<feature type="transmembrane region" description="Helical" evidence="1">
    <location>
        <begin position="77"/>
        <end position="98"/>
    </location>
</feature>
<protein>
    <recommendedName>
        <fullName evidence="4">Glycosyltransferase RgtA/B/C/D-like domain-containing protein</fullName>
    </recommendedName>
</protein>
<accession>A0A0G1DH81</accession>
<proteinExistence type="predicted"/>
<keyword evidence="1" id="KW-0472">Membrane</keyword>
<keyword evidence="1" id="KW-0812">Transmembrane</keyword>
<gene>
    <name evidence="2" type="ORF">UV74_C0013G0337</name>
</gene>
<feature type="transmembrane region" description="Helical" evidence="1">
    <location>
        <begin position="368"/>
        <end position="388"/>
    </location>
</feature>
<keyword evidence="1" id="KW-1133">Transmembrane helix</keyword>
<feature type="transmembrane region" description="Helical" evidence="1">
    <location>
        <begin position="7"/>
        <end position="25"/>
    </location>
</feature>
<name>A0A0G1DH81_9BACT</name>
<dbReference type="EMBL" id="LCFQ01000013">
    <property type="protein sequence ID" value="KKS97215.1"/>
    <property type="molecule type" value="Genomic_DNA"/>
</dbReference>
<feature type="transmembrane region" description="Helical" evidence="1">
    <location>
        <begin position="343"/>
        <end position="362"/>
    </location>
</feature>
<dbReference type="STRING" id="1618578.UV74_C0013G0337"/>
<feature type="transmembrane region" description="Helical" evidence="1">
    <location>
        <begin position="159"/>
        <end position="192"/>
    </location>
</feature>